<protein>
    <recommendedName>
        <fullName evidence="1">Methylmalonyl-CoA mutase alpha/beta chain catalytic domain-containing protein</fullName>
    </recommendedName>
</protein>
<dbReference type="EMBL" id="VWSH01000001">
    <property type="protein sequence ID" value="KAA5536281.1"/>
    <property type="molecule type" value="Genomic_DNA"/>
</dbReference>
<proteinExistence type="predicted"/>
<dbReference type="GO" id="GO:0016866">
    <property type="term" value="F:intramolecular transferase activity"/>
    <property type="evidence" value="ECO:0007669"/>
    <property type="project" value="InterPro"/>
</dbReference>
<dbReference type="Pfam" id="PF01642">
    <property type="entry name" value="MM_CoA_mutase"/>
    <property type="match status" value="1"/>
</dbReference>
<sequence>MKHLFNEFNPASASEWKVRLEKDLKGITFEELSVKDRNGITIHPFYTSEDVNVEYSVVTSNPDWSICEQIVTEDASVANKQALEALNNGASGISFIIKNDVEIAALLQNIELPYIYCNFKINNSETFLTKFQDYLQSKNWKLNCFISNDFVGNYLETNEWNKEPETNAFLSTFETTKQLSIDASLFQNAGCNSVTELAYALAQINEYLNILNENNKVSLLQKVHISIATDTNFYEQIAKLRALKNVLHLLLEQYGLKNIPVHLHVETSNVYRSPFDSYSNLLRDTLAGMAGVLGSCDSLYIHPFDETLRTSTDFSKRMSRNQQLIFKEESYLDKVADIAAGSYYLETLTAQLSEKAWSSFKGVEANGGLIAIFENGDLKKTIETQAQQLIQEYKEGKRILIGVNKFINATDSPKPLVVENHNAKGIQRILLSSEIL</sequence>
<evidence type="ECO:0000313" key="2">
    <source>
        <dbReference type="EMBL" id="KAA5536281.1"/>
    </source>
</evidence>
<name>A0A5M6CM36_9BACT</name>
<dbReference type="Gene3D" id="3.20.20.240">
    <property type="entry name" value="Methylmalonyl-CoA mutase"/>
    <property type="match status" value="1"/>
</dbReference>
<dbReference type="AlphaFoldDB" id="A0A5M6CM36"/>
<dbReference type="RefSeq" id="WP_150030854.1">
    <property type="nucleotide sequence ID" value="NZ_VWSH01000001.1"/>
</dbReference>
<keyword evidence="3" id="KW-1185">Reference proteome</keyword>
<organism evidence="2 3">
    <name type="scientific">Taibaiella lutea</name>
    <dbReference type="NCBI Taxonomy" id="2608001"/>
    <lineage>
        <taxon>Bacteria</taxon>
        <taxon>Pseudomonadati</taxon>
        <taxon>Bacteroidota</taxon>
        <taxon>Chitinophagia</taxon>
        <taxon>Chitinophagales</taxon>
        <taxon>Chitinophagaceae</taxon>
        <taxon>Taibaiella</taxon>
    </lineage>
</organism>
<evidence type="ECO:0000259" key="1">
    <source>
        <dbReference type="Pfam" id="PF01642"/>
    </source>
</evidence>
<dbReference type="SUPFAM" id="SSF51703">
    <property type="entry name" value="Cobalamin (vitamin B12)-dependent enzymes"/>
    <property type="match status" value="1"/>
</dbReference>
<dbReference type="Proteomes" id="UP000323632">
    <property type="component" value="Unassembled WGS sequence"/>
</dbReference>
<dbReference type="InterPro" id="IPR016176">
    <property type="entry name" value="Cbl-dep_enz_cat"/>
</dbReference>
<feature type="domain" description="Methylmalonyl-CoA mutase alpha/beta chain catalytic" evidence="1">
    <location>
        <begin position="89"/>
        <end position="420"/>
    </location>
</feature>
<accession>A0A5M6CM36</accession>
<dbReference type="InterPro" id="IPR006099">
    <property type="entry name" value="MeMalonylCoA_mutase_a/b_cat"/>
</dbReference>
<reference evidence="2 3" key="1">
    <citation type="submission" date="2019-09" db="EMBL/GenBank/DDBJ databases">
        <title>Genome sequence and assembly of Taibaiella sp.</title>
        <authorList>
            <person name="Chhetri G."/>
        </authorList>
    </citation>
    <scope>NUCLEOTIDE SEQUENCE [LARGE SCALE GENOMIC DNA]</scope>
    <source>
        <strain evidence="2 3">KVB11</strain>
    </source>
</reference>
<dbReference type="GO" id="GO:0031419">
    <property type="term" value="F:cobalamin binding"/>
    <property type="evidence" value="ECO:0007669"/>
    <property type="project" value="InterPro"/>
</dbReference>
<evidence type="ECO:0000313" key="3">
    <source>
        <dbReference type="Proteomes" id="UP000323632"/>
    </source>
</evidence>
<comment type="caution">
    <text evidence="2">The sequence shown here is derived from an EMBL/GenBank/DDBJ whole genome shotgun (WGS) entry which is preliminary data.</text>
</comment>
<dbReference type="PANTHER" id="PTHR48101">
    <property type="entry name" value="METHYLMALONYL-COA MUTASE, MITOCHONDRIAL-RELATED"/>
    <property type="match status" value="1"/>
</dbReference>
<dbReference type="PANTHER" id="PTHR48101:SF1">
    <property type="entry name" value="METHYLMALONYL-COA MUTASE, LARGE SUBUNIT"/>
    <property type="match status" value="1"/>
</dbReference>
<gene>
    <name evidence="2" type="ORF">F0919_01030</name>
</gene>